<dbReference type="PANTHER" id="PTHR10151">
    <property type="entry name" value="ECTONUCLEOTIDE PYROPHOSPHATASE/PHOSPHODIESTERASE"/>
    <property type="match status" value="1"/>
</dbReference>
<dbReference type="KEGG" id="rul:UC8_18790"/>
<organism evidence="1 2">
    <name type="scientific">Roseimaritima ulvae</name>
    <dbReference type="NCBI Taxonomy" id="980254"/>
    <lineage>
        <taxon>Bacteria</taxon>
        <taxon>Pseudomonadati</taxon>
        <taxon>Planctomycetota</taxon>
        <taxon>Planctomycetia</taxon>
        <taxon>Pirellulales</taxon>
        <taxon>Pirellulaceae</taxon>
        <taxon>Roseimaritima</taxon>
    </lineage>
</organism>
<gene>
    <name evidence="1" type="ORF">UC8_18790</name>
</gene>
<evidence type="ECO:0000313" key="1">
    <source>
        <dbReference type="EMBL" id="QEG39880.1"/>
    </source>
</evidence>
<accession>A0A5B9QQE8</accession>
<dbReference type="AlphaFoldDB" id="A0A5B9QQE8"/>
<dbReference type="PANTHER" id="PTHR10151:SF120">
    <property type="entry name" value="BIS(5'-ADENOSYL)-TRIPHOSPHATASE"/>
    <property type="match status" value="1"/>
</dbReference>
<proteinExistence type="predicted"/>
<evidence type="ECO:0000313" key="2">
    <source>
        <dbReference type="Proteomes" id="UP000325286"/>
    </source>
</evidence>
<dbReference type="RefSeq" id="WP_084427500.1">
    <property type="nucleotide sequence ID" value="NZ_CP042914.1"/>
</dbReference>
<name>A0A5B9QQE8_9BACT</name>
<dbReference type="PROSITE" id="PS51257">
    <property type="entry name" value="PROKAR_LIPOPROTEIN"/>
    <property type="match status" value="1"/>
</dbReference>
<dbReference type="InterPro" id="IPR002591">
    <property type="entry name" value="Phosphodiest/P_Trfase"/>
</dbReference>
<dbReference type="OrthoDB" id="9779418at2"/>
<dbReference type="GO" id="GO:0016787">
    <property type="term" value="F:hydrolase activity"/>
    <property type="evidence" value="ECO:0007669"/>
    <property type="project" value="UniProtKB-ARBA"/>
</dbReference>
<protein>
    <submittedName>
        <fullName evidence="1">Type I phosphodiesterase / nucleotide pyrophosphatase</fullName>
    </submittedName>
</protein>
<dbReference type="CDD" id="cd16018">
    <property type="entry name" value="Enpp"/>
    <property type="match status" value="1"/>
</dbReference>
<dbReference type="Proteomes" id="UP000325286">
    <property type="component" value="Chromosome"/>
</dbReference>
<keyword evidence="2" id="KW-1185">Reference proteome</keyword>
<reference evidence="1 2" key="1">
    <citation type="submission" date="2019-08" db="EMBL/GenBank/DDBJ databases">
        <title>Deep-cultivation of Planctomycetes and their phenomic and genomic characterization uncovers novel biology.</title>
        <authorList>
            <person name="Wiegand S."/>
            <person name="Jogler M."/>
            <person name="Boedeker C."/>
            <person name="Pinto D."/>
            <person name="Vollmers J."/>
            <person name="Rivas-Marin E."/>
            <person name="Kohn T."/>
            <person name="Peeters S.H."/>
            <person name="Heuer A."/>
            <person name="Rast P."/>
            <person name="Oberbeckmann S."/>
            <person name="Bunk B."/>
            <person name="Jeske O."/>
            <person name="Meyerdierks A."/>
            <person name="Storesund J.E."/>
            <person name="Kallscheuer N."/>
            <person name="Luecker S."/>
            <person name="Lage O.M."/>
            <person name="Pohl T."/>
            <person name="Merkel B.J."/>
            <person name="Hornburger P."/>
            <person name="Mueller R.-W."/>
            <person name="Bruemmer F."/>
            <person name="Labrenz M."/>
            <person name="Spormann A.M."/>
            <person name="Op den Camp H."/>
            <person name="Overmann J."/>
            <person name="Amann R."/>
            <person name="Jetten M.S.M."/>
            <person name="Mascher T."/>
            <person name="Medema M.H."/>
            <person name="Devos D.P."/>
            <person name="Kaster A.-K."/>
            <person name="Ovreas L."/>
            <person name="Rohde M."/>
            <person name="Galperin M.Y."/>
            <person name="Jogler C."/>
        </authorList>
    </citation>
    <scope>NUCLEOTIDE SEQUENCE [LARGE SCALE GENOMIC DNA]</scope>
    <source>
        <strain evidence="1 2">UC8</strain>
    </source>
</reference>
<dbReference type="InterPro" id="IPR017850">
    <property type="entry name" value="Alkaline_phosphatase_core_sf"/>
</dbReference>
<dbReference type="EMBL" id="CP042914">
    <property type="protein sequence ID" value="QEG39880.1"/>
    <property type="molecule type" value="Genomic_DNA"/>
</dbReference>
<sequence length="469" mass="50180">MKNLNRWRGQLSAVLGLLGCLALFGLPLASVHAASPQRHVVIVSIDGLAAYLVDDPKVPLPTIRKLARQGSIVDGGMTVSNPSVTWPNHTTLVTGVRPEKHGVLANGVLVRGAVGMPTVIDSHRDQSDLVRVPTIVDAAHAAGLSTAEVNWPCTRGSKSLDDQFPDVPNAVQYTTPRLRRELIELGLLDDETHASFNKNSVVSRDHIWTEAACHLIRERQPNLLLVHLLNVDYMHHKRGPQTSAGYTANAYADMCLARILAALDDAGIREQTTLIVVSDHGFISTPKAIRPNVVLRQAGLLTVDAGKLSEARVHVVPEGGIGLVYCTRPGEAAVDAEKFKEMFKGQEGVADVLLPNQYDQVGLQHPREYRQSPDAILVAAEGYSVSGSVNGDTLVASNTEAGTSIGSHGFLSSLPKMKAMCILSGAGIRQGGHLETIENIDVAPTVAMLLGLDYPNVDGKPLSAALLNE</sequence>
<dbReference type="Pfam" id="PF01663">
    <property type="entry name" value="Phosphodiest"/>
    <property type="match status" value="1"/>
</dbReference>
<dbReference type="Gene3D" id="3.40.720.10">
    <property type="entry name" value="Alkaline Phosphatase, subunit A"/>
    <property type="match status" value="1"/>
</dbReference>
<dbReference type="SUPFAM" id="SSF53649">
    <property type="entry name" value="Alkaline phosphatase-like"/>
    <property type="match status" value="1"/>
</dbReference>